<dbReference type="PATRIC" id="fig|851.8.peg.722"/>
<dbReference type="Pfam" id="PF02812">
    <property type="entry name" value="ELFV_dehydrog_N"/>
    <property type="match status" value="1"/>
</dbReference>
<name>A0A133P560_FUSNU</name>
<dbReference type="InterPro" id="IPR046346">
    <property type="entry name" value="Aminoacid_DH-like_N_sf"/>
</dbReference>
<evidence type="ECO:0000313" key="6">
    <source>
        <dbReference type="Proteomes" id="UP000070401"/>
    </source>
</evidence>
<evidence type="ECO:0000259" key="3">
    <source>
        <dbReference type="SMART" id="SM00839"/>
    </source>
</evidence>
<accession>A0A133P560</accession>
<sequence>MNKEPNLIIEYFDEEYNAHAWLVIDDLSKPLAAGGLRVKDGLTKQHVINMAKNMTKKMRICNLNVSGAKSGIDFDPKSPNKKQVILRFMKAIKPFLETRYSMGSDLNTNMKELEEIAHEIGLKSVKGAIEKTQELSSEQFNKLSSLLNEPVIDNWTLGEIRAGYAVAASAISALKFLGKKPEESTAVVQGFGVLAKACIVGLLEENIKILGISDQDKLIYSPDNKIPVKKYLENKGTMLPEIKDSELYLEDTNNTIKKEVDILVLAAIENTITVENANSVVAKIIVQGANLAVTDEAKLILKNKNIIVLPSYLSGAGGPISMNALFGANRIPLATEVLQHIKINMDKITKNILETASKNGKTAEEVSDLYISEIKIDSKKKPYKEEY</sequence>
<comment type="caution">
    <text evidence="4">The sequence shown here is derived from an EMBL/GenBank/DDBJ whole genome shotgun (WGS) entry which is preliminary data.</text>
</comment>
<reference evidence="4" key="2">
    <citation type="submission" date="2016-01" db="EMBL/GenBank/DDBJ databases">
        <authorList>
            <person name="Oliw E.H."/>
        </authorList>
    </citation>
    <scope>NUCLEOTIDE SEQUENCE [LARGE SCALE GENOMIC DNA]</scope>
    <source>
        <strain evidence="4">MJR7757B</strain>
    </source>
</reference>
<dbReference type="SUPFAM" id="SSF53223">
    <property type="entry name" value="Aminoacid dehydrogenase-like, N-terminal domain"/>
    <property type="match status" value="1"/>
</dbReference>
<dbReference type="InterPro" id="IPR036291">
    <property type="entry name" value="NAD(P)-bd_dom_sf"/>
</dbReference>
<dbReference type="Proteomes" id="UP000070401">
    <property type="component" value="Unassembled WGS sequence"/>
</dbReference>
<keyword evidence="6" id="KW-1185">Reference proteome</keyword>
<proteinExistence type="inferred from homology"/>
<dbReference type="SUPFAM" id="SSF51735">
    <property type="entry name" value="NAD(P)-binding Rossmann-fold domains"/>
    <property type="match status" value="1"/>
</dbReference>
<keyword evidence="2" id="KW-0560">Oxidoreductase</keyword>
<reference evidence="5" key="3">
    <citation type="submission" date="2018-11" db="EMBL/GenBank/DDBJ databases">
        <title>Genomes From Bacteria Associated with the Canine Oral Cavity: a Test Case for Automated Genome-Based Taxonomic Assignment.</title>
        <authorList>
            <person name="Coil D.A."/>
            <person name="Jospin G."/>
            <person name="Darling A.E."/>
            <person name="Wallis C."/>
            <person name="Davis I.J."/>
            <person name="Harris S."/>
            <person name="Eisen J.A."/>
            <person name="Holcombe L.J."/>
            <person name="O'Flynn C."/>
        </authorList>
    </citation>
    <scope>NUCLEOTIDE SEQUENCE [LARGE SCALE GENOMIC DNA]</scope>
    <source>
        <strain evidence="5">OH5060</strain>
    </source>
</reference>
<protein>
    <submittedName>
        <fullName evidence="5">Glu/Leu/Phe/Val dehydrogenase</fullName>
    </submittedName>
    <submittedName>
        <fullName evidence="4">Glutamate/leucine/phenylalanine/valine dehydrogenase</fullName>
    </submittedName>
</protein>
<gene>
    <name evidence="5" type="ORF">EII28_09545</name>
    <name evidence="4" type="ORF">HMPREF3221_00718</name>
</gene>
<feature type="domain" description="Glutamate/phenylalanine/leucine/valine/L-tryptophan dehydrogenase C-terminal" evidence="3">
    <location>
        <begin position="158"/>
        <end position="368"/>
    </location>
</feature>
<dbReference type="Gene3D" id="3.40.50.720">
    <property type="entry name" value="NAD(P)-binding Rossmann-like Domain"/>
    <property type="match status" value="1"/>
</dbReference>
<dbReference type="InterPro" id="IPR006097">
    <property type="entry name" value="Glu/Leu/Phe/Val/Trp_DH_dimer"/>
</dbReference>
<dbReference type="PANTHER" id="PTHR11606">
    <property type="entry name" value="GLUTAMATE DEHYDROGENASE"/>
    <property type="match status" value="1"/>
</dbReference>
<dbReference type="InterPro" id="IPR006096">
    <property type="entry name" value="Glu/Leu/Phe/Val/Trp_DH_C"/>
</dbReference>
<dbReference type="EMBL" id="RQZD01000023">
    <property type="protein sequence ID" value="RRD35541.1"/>
    <property type="molecule type" value="Genomic_DNA"/>
</dbReference>
<evidence type="ECO:0000313" key="5">
    <source>
        <dbReference type="EMBL" id="RRD35541.1"/>
    </source>
</evidence>
<dbReference type="GO" id="GO:0006538">
    <property type="term" value="P:L-glutamate catabolic process"/>
    <property type="evidence" value="ECO:0007669"/>
    <property type="project" value="TreeGrafter"/>
</dbReference>
<dbReference type="SMART" id="SM00839">
    <property type="entry name" value="ELFV_dehydrog"/>
    <property type="match status" value="1"/>
</dbReference>
<dbReference type="RefSeq" id="WP_032890751.1">
    <property type="nucleotide sequence ID" value="NZ_CP077147.1"/>
</dbReference>
<evidence type="ECO:0000256" key="1">
    <source>
        <dbReference type="ARBA" id="ARBA00006382"/>
    </source>
</evidence>
<reference evidence="6" key="1">
    <citation type="submission" date="2016-01" db="EMBL/GenBank/DDBJ databases">
        <authorList>
            <person name="Mitreva M."/>
            <person name="Pepin K.H."/>
            <person name="Mihindukulasuriya K.A."/>
            <person name="Fulton R."/>
            <person name="Fronick C."/>
            <person name="O'Laughlin M."/>
            <person name="Miner T."/>
            <person name="Herter B."/>
            <person name="Rosa B.A."/>
            <person name="Cordes M."/>
            <person name="Tomlinson C."/>
            <person name="Wollam A."/>
            <person name="Palsikar V.B."/>
            <person name="Mardis E.R."/>
            <person name="Wilson R.K."/>
        </authorList>
    </citation>
    <scope>NUCLEOTIDE SEQUENCE [LARGE SCALE GENOMIC DNA]</scope>
    <source>
        <strain evidence="6">MJR7757B</strain>
    </source>
</reference>
<dbReference type="AlphaFoldDB" id="A0A133P560"/>
<comment type="similarity">
    <text evidence="1">Belongs to the Glu/Leu/Phe/Val dehydrogenases family.</text>
</comment>
<dbReference type="Pfam" id="PF00208">
    <property type="entry name" value="ELFV_dehydrog"/>
    <property type="match status" value="1"/>
</dbReference>
<evidence type="ECO:0000256" key="2">
    <source>
        <dbReference type="ARBA" id="ARBA00023002"/>
    </source>
</evidence>
<dbReference type="EMBL" id="LRPY01000064">
    <property type="protein sequence ID" value="KXA23718.1"/>
    <property type="molecule type" value="Genomic_DNA"/>
</dbReference>
<dbReference type="Gene3D" id="3.40.50.10860">
    <property type="entry name" value="Leucine Dehydrogenase, chain A, domain 1"/>
    <property type="match status" value="1"/>
</dbReference>
<dbReference type="PANTHER" id="PTHR11606:SF13">
    <property type="entry name" value="GLUTAMATE DEHYDROGENASE 1, MITOCHONDRIAL"/>
    <property type="match status" value="1"/>
</dbReference>
<evidence type="ECO:0000313" key="4">
    <source>
        <dbReference type="EMBL" id="KXA23718.1"/>
    </source>
</evidence>
<organism evidence="4 6">
    <name type="scientific">Fusobacterium nucleatum</name>
    <dbReference type="NCBI Taxonomy" id="851"/>
    <lineage>
        <taxon>Bacteria</taxon>
        <taxon>Fusobacteriati</taxon>
        <taxon>Fusobacteriota</taxon>
        <taxon>Fusobacteriia</taxon>
        <taxon>Fusobacteriales</taxon>
        <taxon>Fusobacteriaceae</taxon>
        <taxon>Fusobacterium</taxon>
    </lineage>
</organism>
<dbReference type="GO" id="GO:0004352">
    <property type="term" value="F:glutamate dehydrogenase (NAD+) activity"/>
    <property type="evidence" value="ECO:0007669"/>
    <property type="project" value="TreeGrafter"/>
</dbReference>